<dbReference type="GO" id="GO:0015920">
    <property type="term" value="P:lipopolysaccharide transport"/>
    <property type="evidence" value="ECO:0007669"/>
    <property type="project" value="TreeGrafter"/>
</dbReference>
<dbReference type="GO" id="GO:0005886">
    <property type="term" value="C:plasma membrane"/>
    <property type="evidence" value="ECO:0007669"/>
    <property type="project" value="UniProtKB-SubCell"/>
</dbReference>
<dbReference type="GO" id="GO:0140359">
    <property type="term" value="F:ABC-type transporter activity"/>
    <property type="evidence" value="ECO:0007669"/>
    <property type="project" value="InterPro"/>
</dbReference>
<accession>U5DJK6</accession>
<evidence type="ECO:0000256" key="7">
    <source>
        <dbReference type="ARBA" id="ARBA00022989"/>
    </source>
</evidence>
<dbReference type="Pfam" id="PF01061">
    <property type="entry name" value="ABC2_membrane"/>
    <property type="match status" value="1"/>
</dbReference>
<evidence type="ECO:0000256" key="9">
    <source>
        <dbReference type="RuleBase" id="RU361157"/>
    </source>
</evidence>
<dbReference type="AlphaFoldDB" id="U5DJK6"/>
<evidence type="ECO:0000256" key="8">
    <source>
        <dbReference type="ARBA" id="ARBA00023136"/>
    </source>
</evidence>
<name>U5DJK6_9CHRO</name>
<sequence>MNVSAPKNLKWSQFRHYRELMGTLVERNLKGRYRGSSLGIFWSLLNPMIMAGIYTAVLGNAFAEHFDNSIINYILAAFTGLAIFHFFSAATSQALNSVVSNGGLLNKIYLPVSVFPSAAIAANIFQFSVATLPLFAIVTIWRSQSIVNVFALIFPVIALILVSSGVGYFLSATFVFFRDTPHLYQVTIYALRIATPVFYPVEIVPERLRPFIVLNPLSQVIESVRQITLSGDPPDLNLILGTVLSSLVVAILGWIWFGRLRPHFMDLL</sequence>
<keyword evidence="7 9" id="KW-1133">Transmembrane helix</keyword>
<proteinExistence type="inferred from homology"/>
<dbReference type="InParanoid" id="U5DJK6"/>
<dbReference type="OrthoDB" id="9794365at2"/>
<dbReference type="EMBL" id="ASSJ01000040">
    <property type="protein sequence ID" value="ERN41876.1"/>
    <property type="molecule type" value="Genomic_DNA"/>
</dbReference>
<evidence type="ECO:0000259" key="10">
    <source>
        <dbReference type="PROSITE" id="PS51012"/>
    </source>
</evidence>
<evidence type="ECO:0000313" key="12">
    <source>
        <dbReference type="Proteomes" id="UP000016960"/>
    </source>
</evidence>
<feature type="domain" description="ABC transmembrane type-2" evidence="10">
    <location>
        <begin position="38"/>
        <end position="260"/>
    </location>
</feature>
<dbReference type="FunCoup" id="U5DJK6">
    <property type="interactions" value="200"/>
</dbReference>
<feature type="transmembrane region" description="Helical" evidence="9">
    <location>
        <begin position="70"/>
        <end position="88"/>
    </location>
</feature>
<feature type="transmembrane region" description="Helical" evidence="9">
    <location>
        <begin position="40"/>
        <end position="63"/>
    </location>
</feature>
<dbReference type="InterPro" id="IPR047817">
    <property type="entry name" value="ABC2_TM_bact-type"/>
</dbReference>
<protein>
    <recommendedName>
        <fullName evidence="9">Transport permease protein</fullName>
    </recommendedName>
</protein>
<feature type="transmembrane region" description="Helical" evidence="9">
    <location>
        <begin position="238"/>
        <end position="257"/>
    </location>
</feature>
<feature type="transmembrane region" description="Helical" evidence="9">
    <location>
        <begin position="108"/>
        <end position="137"/>
    </location>
</feature>
<keyword evidence="8 9" id="KW-0472">Membrane</keyword>
<dbReference type="STRING" id="582515.KR51_00015440"/>
<evidence type="ECO:0000256" key="3">
    <source>
        <dbReference type="ARBA" id="ARBA00022448"/>
    </source>
</evidence>
<dbReference type="PROSITE" id="PS51012">
    <property type="entry name" value="ABC_TM2"/>
    <property type="match status" value="1"/>
</dbReference>
<keyword evidence="6 9" id="KW-0812">Transmembrane</keyword>
<keyword evidence="4 9" id="KW-1003">Cell membrane</keyword>
<comment type="caution">
    <text evidence="9">Lacks conserved residue(s) required for the propagation of feature annotation.</text>
</comment>
<comment type="subcellular location">
    <subcellularLocation>
        <location evidence="1">Cell inner membrane</location>
        <topology evidence="1">Multi-pass membrane protein</topology>
    </subcellularLocation>
    <subcellularLocation>
        <location evidence="9">Cell membrane</location>
        <topology evidence="9">Multi-pass membrane protein</topology>
    </subcellularLocation>
</comment>
<dbReference type="Proteomes" id="UP000016960">
    <property type="component" value="Unassembled WGS sequence"/>
</dbReference>
<dbReference type="PATRIC" id="fig|582515.4.peg.1743"/>
<keyword evidence="12" id="KW-1185">Reference proteome</keyword>
<evidence type="ECO:0000256" key="6">
    <source>
        <dbReference type="ARBA" id="ARBA00022692"/>
    </source>
</evidence>
<dbReference type="RefSeq" id="WP_022606230.1">
    <property type="nucleotide sequence ID" value="NZ_ASSJ01000040.1"/>
</dbReference>
<evidence type="ECO:0000256" key="2">
    <source>
        <dbReference type="ARBA" id="ARBA00007783"/>
    </source>
</evidence>
<evidence type="ECO:0000313" key="11">
    <source>
        <dbReference type="EMBL" id="ERN41876.1"/>
    </source>
</evidence>
<dbReference type="PANTHER" id="PTHR30413">
    <property type="entry name" value="INNER MEMBRANE TRANSPORT PERMEASE"/>
    <property type="match status" value="1"/>
</dbReference>
<gene>
    <name evidence="11" type="ORF">KR51_00015440</name>
</gene>
<evidence type="ECO:0000256" key="5">
    <source>
        <dbReference type="ARBA" id="ARBA00022519"/>
    </source>
</evidence>
<comment type="similarity">
    <text evidence="2 9">Belongs to the ABC-2 integral membrane protein family.</text>
</comment>
<dbReference type="PANTHER" id="PTHR30413:SF8">
    <property type="entry name" value="TRANSPORT PERMEASE PROTEIN"/>
    <property type="match status" value="1"/>
</dbReference>
<keyword evidence="5" id="KW-0997">Cell inner membrane</keyword>
<evidence type="ECO:0000256" key="1">
    <source>
        <dbReference type="ARBA" id="ARBA00004429"/>
    </source>
</evidence>
<dbReference type="InterPro" id="IPR013525">
    <property type="entry name" value="ABC2_TM"/>
</dbReference>
<organism evidence="11 12">
    <name type="scientific">Rubidibacter lacunae KORDI 51-2</name>
    <dbReference type="NCBI Taxonomy" id="582515"/>
    <lineage>
        <taxon>Bacteria</taxon>
        <taxon>Bacillati</taxon>
        <taxon>Cyanobacteriota</taxon>
        <taxon>Cyanophyceae</taxon>
        <taxon>Oscillatoriophycideae</taxon>
        <taxon>Chroococcales</taxon>
        <taxon>Aphanothecaceae</taxon>
        <taxon>Rubidibacter</taxon>
    </lineage>
</organism>
<feature type="transmembrane region" description="Helical" evidence="9">
    <location>
        <begin position="149"/>
        <end position="177"/>
    </location>
</feature>
<evidence type="ECO:0000256" key="4">
    <source>
        <dbReference type="ARBA" id="ARBA00022475"/>
    </source>
</evidence>
<comment type="caution">
    <text evidence="11">The sequence shown here is derived from an EMBL/GenBank/DDBJ whole genome shotgun (WGS) entry which is preliminary data.</text>
</comment>
<reference evidence="11 12" key="1">
    <citation type="submission" date="2013-05" db="EMBL/GenBank/DDBJ databases">
        <title>Draft genome sequence of Rubidibacter lacunae KORDI 51-2.</title>
        <authorList>
            <person name="Choi D.H."/>
            <person name="Noh J.H."/>
            <person name="Kwon K.-K."/>
            <person name="Lee J.-H."/>
            <person name="Ryu J.-Y."/>
        </authorList>
    </citation>
    <scope>NUCLEOTIDE SEQUENCE [LARGE SCALE GENOMIC DNA]</scope>
    <source>
        <strain evidence="11 12">KORDI 51-2</strain>
    </source>
</reference>
<keyword evidence="3 9" id="KW-0813">Transport</keyword>
<dbReference type="eggNOG" id="COG1682">
    <property type="taxonomic scope" value="Bacteria"/>
</dbReference>